<evidence type="ECO:0000256" key="1">
    <source>
        <dbReference type="ARBA" id="ARBA00022574"/>
    </source>
</evidence>
<sequence>MSHRKKKSYDDIHKYIEHVEDVLLSESSYSTTDSECSGCLHLSRGHSSDSDSPSHDPHRGGGHDRHSRNHITRRILSPSESSFGVLNHNARWESCIRDDAVRSAGSRCLRGFGSSSSGLHCSSLSSFKDDLTGVGMLQQVALLAAGAQPWHRDICTAHNRRLAYAATLAIYVYEVEEGSSEWQLFGILADHRKTITCLDWHPTNEDLLASSSLDQRVCVWSVSRHSVLYAISMCRVPTTLAWCIGHRDLLSFSTQNGPVQLWSYADNTEPYPYREEYGYSNGIITYRWHPTIPGRLVIGHDDGKITVYREDAGRARYSASVEGTDEMEDGSLVAIEWDTCSADYLLMAHKGGSLWLVDINTMKIVTKYTLPLSASVSTVAWLPDAPGMFVTGDEEKGILRVWTVSKSVPVENYQLKDTGFHVLCATRAHASLCMTTDRNDDLPTERKGIMVPNVAVVTLFKDGGVGLYHLRRKQWIFNREHGHTETIFDCSFQPEDSDLLATASFDGSIKIWNINTMETVNTLPNRTNIIYSLSWAPADLNCIVAGTSSGEVFIWDVGKHRILQDIAQHKDKKVFCVAWNHKDSRKIASAGESGFCYVHQVSGTLLQEYRHPGPVYGCDWRDADVLATGCEDGKIRIYNVGKGKRDNVTELKAHQKKVFRVKWNPVYEDILCSGSDDTSVRIWSYSKAQCLQILVGHSDNVRGLAWCPEVPFLLISGSWDRTLRVWDARHGTCLDVVLDHGADVYVFKLHIKLTYLDSKTKNLTQKHLNPSHPPASPYLSHYDITACTLKTDTMRKGNGNRGFGSGLFLCGLRADSLQATLRKTDTEQHDIKRLELFTDLFCGDVRVRNLWDLVNVLQGHTDISKLSPNYTKSIMHHSHLVKCTLAGASEAEMQVSHGRGIANRKQSTTEGQEALAEAYLRCGATLQYCELMVRMQRWDHALALAPSVSVEYWRKLMARHADQLLSDDNEACVPYLLAARDVDKLINFHIGRGHLDKAFAACVALSKNSRSIRKGPPPDVPCRMSVAEMNGENIGVEERTLECARHVAKWHLRRGSPSIAATAMLAVDSVTGALSMLLRGHELELVVAVGRLLGPEGAREGKSAVCDADVPVCHGIVGTAIRYLTYRGIRLNLWELAIDLARTLPE</sequence>
<dbReference type="SUPFAM" id="SSF50998">
    <property type="entry name" value="Quinoprotein alcohol dehydrogenase-like"/>
    <property type="match status" value="1"/>
</dbReference>
<evidence type="ECO:0000256" key="2">
    <source>
        <dbReference type="ARBA" id="ARBA00022737"/>
    </source>
</evidence>
<dbReference type="CDD" id="cd00200">
    <property type="entry name" value="WD40"/>
    <property type="match status" value="1"/>
</dbReference>
<reference evidence="6 7" key="1">
    <citation type="submission" date="2024-05" db="EMBL/GenBank/DDBJ databases">
        <authorList>
            <person name="Wallberg A."/>
        </authorList>
    </citation>
    <scope>NUCLEOTIDE SEQUENCE [LARGE SCALE GENOMIC DNA]</scope>
</reference>
<dbReference type="PRINTS" id="PR00320">
    <property type="entry name" value="GPROTEINBRPT"/>
</dbReference>
<feature type="repeat" description="WD" evidence="3">
    <location>
        <begin position="188"/>
        <end position="230"/>
    </location>
</feature>
<dbReference type="Proteomes" id="UP001497623">
    <property type="component" value="Unassembled WGS sequence"/>
</dbReference>
<comment type="caution">
    <text evidence="6">The sequence shown here is derived from an EMBL/GenBank/DDBJ whole genome shotgun (WGS) entry which is preliminary data.</text>
</comment>
<feature type="repeat" description="WD" evidence="3">
    <location>
        <begin position="480"/>
        <end position="522"/>
    </location>
</feature>
<dbReference type="InterPro" id="IPR036322">
    <property type="entry name" value="WD40_repeat_dom_sf"/>
</dbReference>
<evidence type="ECO:0000259" key="5">
    <source>
        <dbReference type="Pfam" id="PF12894"/>
    </source>
</evidence>
<dbReference type="Gene3D" id="2.130.10.10">
    <property type="entry name" value="YVTN repeat-like/Quinoprotein amine dehydrogenase"/>
    <property type="match status" value="4"/>
</dbReference>
<dbReference type="InterPro" id="IPR001680">
    <property type="entry name" value="WD40_rpt"/>
</dbReference>
<dbReference type="Pfam" id="PF12894">
    <property type="entry name" value="ANAPC4_WD40"/>
    <property type="match status" value="1"/>
</dbReference>
<feature type="repeat" description="WD" evidence="3">
    <location>
        <begin position="651"/>
        <end position="693"/>
    </location>
</feature>
<dbReference type="Pfam" id="PF00400">
    <property type="entry name" value="WD40"/>
    <property type="match status" value="4"/>
</dbReference>
<dbReference type="SUPFAM" id="SSF50978">
    <property type="entry name" value="WD40 repeat-like"/>
    <property type="match status" value="1"/>
</dbReference>
<evidence type="ECO:0000313" key="7">
    <source>
        <dbReference type="Proteomes" id="UP001497623"/>
    </source>
</evidence>
<dbReference type="EMBL" id="CAXKWB010005171">
    <property type="protein sequence ID" value="CAL4077100.1"/>
    <property type="molecule type" value="Genomic_DNA"/>
</dbReference>
<evidence type="ECO:0000313" key="6">
    <source>
        <dbReference type="EMBL" id="CAL4077100.1"/>
    </source>
</evidence>
<keyword evidence="1 3" id="KW-0853">WD repeat</keyword>
<dbReference type="PANTHER" id="PTHR44464">
    <property type="entry name" value="WD REPEAT-CONTAINING PROTEIN 17"/>
    <property type="match status" value="1"/>
</dbReference>
<evidence type="ECO:0000256" key="4">
    <source>
        <dbReference type="SAM" id="MobiDB-lite"/>
    </source>
</evidence>
<dbReference type="InterPro" id="IPR019775">
    <property type="entry name" value="WD40_repeat_CS"/>
</dbReference>
<keyword evidence="2" id="KW-0677">Repeat</keyword>
<proteinExistence type="predicted"/>
<dbReference type="PROSITE" id="PS00678">
    <property type="entry name" value="WD_REPEATS_1"/>
    <property type="match status" value="1"/>
</dbReference>
<organism evidence="6 7">
    <name type="scientific">Meganyctiphanes norvegica</name>
    <name type="common">Northern krill</name>
    <name type="synonym">Thysanopoda norvegica</name>
    <dbReference type="NCBI Taxonomy" id="48144"/>
    <lineage>
        <taxon>Eukaryota</taxon>
        <taxon>Metazoa</taxon>
        <taxon>Ecdysozoa</taxon>
        <taxon>Arthropoda</taxon>
        <taxon>Crustacea</taxon>
        <taxon>Multicrustacea</taxon>
        <taxon>Malacostraca</taxon>
        <taxon>Eumalacostraca</taxon>
        <taxon>Eucarida</taxon>
        <taxon>Euphausiacea</taxon>
        <taxon>Euphausiidae</taxon>
        <taxon>Meganyctiphanes</taxon>
    </lineage>
</organism>
<dbReference type="AlphaFoldDB" id="A0AAV2QBW5"/>
<feature type="domain" description="Anaphase-promoting complex subunit 4-like WD40" evidence="5">
    <location>
        <begin position="496"/>
        <end position="581"/>
    </location>
</feature>
<feature type="region of interest" description="Disordered" evidence="4">
    <location>
        <begin position="46"/>
        <end position="69"/>
    </location>
</feature>
<gene>
    <name evidence="6" type="ORF">MNOR_LOCUS10321</name>
</gene>
<dbReference type="SMART" id="SM00320">
    <property type="entry name" value="WD40"/>
    <property type="match status" value="9"/>
</dbReference>
<protein>
    <recommendedName>
        <fullName evidence="5">Anaphase-promoting complex subunit 4-like WD40 domain-containing protein</fullName>
    </recommendedName>
</protein>
<dbReference type="InterPro" id="IPR015943">
    <property type="entry name" value="WD40/YVTN_repeat-like_dom_sf"/>
</dbReference>
<feature type="compositionally biased region" description="Basic and acidic residues" evidence="4">
    <location>
        <begin position="46"/>
        <end position="64"/>
    </location>
</feature>
<keyword evidence="7" id="KW-1185">Reference proteome</keyword>
<dbReference type="PANTHER" id="PTHR44464:SF1">
    <property type="entry name" value="WD REPEAT-CONTAINING PROTEIN 17"/>
    <property type="match status" value="1"/>
</dbReference>
<feature type="non-terminal residue" evidence="6">
    <location>
        <position position="1146"/>
    </location>
</feature>
<dbReference type="InterPro" id="IPR011047">
    <property type="entry name" value="Quinoprotein_ADH-like_sf"/>
</dbReference>
<evidence type="ECO:0000256" key="3">
    <source>
        <dbReference type="PROSITE-ProRule" id="PRU00221"/>
    </source>
</evidence>
<dbReference type="InterPro" id="IPR024977">
    <property type="entry name" value="Apc4-like_WD40_dom"/>
</dbReference>
<dbReference type="PROSITE" id="PS50294">
    <property type="entry name" value="WD_REPEATS_REGION"/>
    <property type="match status" value="4"/>
</dbReference>
<accession>A0AAV2QBW5</accession>
<name>A0AAV2QBW5_MEGNR</name>
<dbReference type="PROSITE" id="PS50082">
    <property type="entry name" value="WD_REPEATS_2"/>
    <property type="match status" value="4"/>
</dbReference>
<dbReference type="InterPro" id="IPR020472">
    <property type="entry name" value="WD40_PAC1"/>
</dbReference>
<feature type="repeat" description="WD" evidence="3">
    <location>
        <begin position="694"/>
        <end position="736"/>
    </location>
</feature>